<evidence type="ECO:0000313" key="2">
    <source>
        <dbReference type="EnsemblMetazoa" id="KAF7494271.1"/>
    </source>
</evidence>
<proteinExistence type="predicted"/>
<dbReference type="EMBL" id="WVUK01000053">
    <property type="protein sequence ID" value="KAF7494271.1"/>
    <property type="molecule type" value="Genomic_DNA"/>
</dbReference>
<sequence>MCFNSLQSRSIRIKIKLLIALCSALSFYVILIDDEFVWNIKQTFSTRRNISHRRHNQFGHSIRDPNGTFRLFYLPSFIHYSMENHYDRYQSNGQDRYCLRNGYRKIKSDIFVKSCDCKKDYEGEECSIPKIVSNSLASKKIKKLSRPRRILISIIIVVEHRQNQTLNLVERLNRILEQYSSLIDLFVLNIIEYSYNQNITENSTFEWQFENGILKKYKPITFIKTEIVSSNHFDYKFEINLLRHSWNTFSHQVTDYRSDDLLVFLSVNQIPKYDLILFLKYHSGINDLTSLEPIFRYNMNVSAMSSNQSKNVISNKILSFQYLSLLCRYNFDNFMKNYCLSNDKMVKHFEKNYWSIHNLKIGDDRLPSTSVIF</sequence>
<reference evidence="1" key="2">
    <citation type="submission" date="2020-01" db="EMBL/GenBank/DDBJ databases">
        <authorList>
            <person name="Korhonen P.K.K."/>
            <person name="Guangxu M.G."/>
            <person name="Wang T.W."/>
            <person name="Stroehlein A.J.S."/>
            <person name="Young N.D."/>
            <person name="Ang C.-S.A."/>
            <person name="Fernando D.W.F."/>
            <person name="Lu H.L."/>
            <person name="Taylor S.T."/>
            <person name="Ehtesham M.E.M."/>
            <person name="Najaraj S.H.N."/>
            <person name="Harsha G.H.G."/>
            <person name="Madugundu A.M."/>
            <person name="Renuse S.R."/>
            <person name="Holt D.H."/>
            <person name="Pandey A.P."/>
            <person name="Papenfuss A.P."/>
            <person name="Gasser R.B.G."/>
            <person name="Fischer K.F."/>
        </authorList>
    </citation>
    <scope>NUCLEOTIDE SEQUENCE</scope>
    <source>
        <strain evidence="1">SSS_KF_BRIS2020</strain>
    </source>
</reference>
<dbReference type="Proteomes" id="UP000070412">
    <property type="component" value="Unassembled WGS sequence"/>
</dbReference>
<protein>
    <submittedName>
        <fullName evidence="1 2">Uncharacterized protein</fullName>
    </submittedName>
</protein>
<evidence type="ECO:0000313" key="3">
    <source>
        <dbReference type="Proteomes" id="UP000070412"/>
    </source>
</evidence>
<reference evidence="3" key="1">
    <citation type="journal article" date="2020" name="PLoS Negl. Trop. Dis.">
        <title>High-quality nuclear genome for Sarcoptes scabiei-A critical resource for a neglected parasite.</title>
        <authorList>
            <person name="Korhonen P.K."/>
            <person name="Gasser R.B."/>
            <person name="Ma G."/>
            <person name="Wang T."/>
            <person name="Stroehlein A.J."/>
            <person name="Young N.D."/>
            <person name="Ang C.S."/>
            <person name="Fernando D.D."/>
            <person name="Lu H.C."/>
            <person name="Taylor S."/>
            <person name="Reynolds S.L."/>
            <person name="Mofiz E."/>
            <person name="Najaraj S.H."/>
            <person name="Gowda H."/>
            <person name="Madugundu A."/>
            <person name="Renuse S."/>
            <person name="Holt D."/>
            <person name="Pandey A."/>
            <person name="Papenfuss A.T."/>
            <person name="Fischer K."/>
        </authorList>
    </citation>
    <scope>NUCLEOTIDE SEQUENCE [LARGE SCALE GENOMIC DNA]</scope>
</reference>
<accession>A0A834REN5</accession>
<gene>
    <name evidence="1" type="ORF">SSS_5923</name>
</gene>
<organism evidence="1">
    <name type="scientific">Sarcoptes scabiei</name>
    <name type="common">Itch mite</name>
    <name type="synonym">Acarus scabiei</name>
    <dbReference type="NCBI Taxonomy" id="52283"/>
    <lineage>
        <taxon>Eukaryota</taxon>
        <taxon>Metazoa</taxon>
        <taxon>Ecdysozoa</taxon>
        <taxon>Arthropoda</taxon>
        <taxon>Chelicerata</taxon>
        <taxon>Arachnida</taxon>
        <taxon>Acari</taxon>
        <taxon>Acariformes</taxon>
        <taxon>Sarcoptiformes</taxon>
        <taxon>Astigmata</taxon>
        <taxon>Psoroptidia</taxon>
        <taxon>Sarcoptoidea</taxon>
        <taxon>Sarcoptidae</taxon>
        <taxon>Sarcoptinae</taxon>
        <taxon>Sarcoptes</taxon>
    </lineage>
</organism>
<keyword evidence="3" id="KW-1185">Reference proteome</keyword>
<dbReference type="EnsemblMetazoa" id="SSS_5923s_mrna">
    <property type="protein sequence ID" value="KAF7494271.1"/>
    <property type="gene ID" value="SSS_5923"/>
</dbReference>
<evidence type="ECO:0000313" key="1">
    <source>
        <dbReference type="EMBL" id="KAF7494271.1"/>
    </source>
</evidence>
<reference evidence="2" key="3">
    <citation type="submission" date="2022-06" db="UniProtKB">
        <authorList>
            <consortium name="EnsemblMetazoa"/>
        </authorList>
    </citation>
    <scope>IDENTIFICATION</scope>
</reference>
<name>A0A834REN5_SARSC</name>
<dbReference type="AlphaFoldDB" id="A0A834REN5"/>
<dbReference type="OrthoDB" id="6491752at2759"/>